<name>X1B862_9ZZZZ</name>
<gene>
    <name evidence="1" type="ORF">S01H4_33160</name>
</gene>
<proteinExistence type="predicted"/>
<dbReference type="EMBL" id="BART01017417">
    <property type="protein sequence ID" value="GAG77462.1"/>
    <property type="molecule type" value="Genomic_DNA"/>
</dbReference>
<sequence>MRQMNVLILDNFFYRNEIYVPKYLTKFLNYLIKSKLRKLCKKLKVENKENINIKIFTNRDVKFYIDRDIIVDLLSEYRIKIKRSEFLNLRKQIVKKTKKIQFTLFQNLLGLKTFHLDGVFIGKVLEFRLMRFFNFSFGEFELLKKIIETNSYDKIVCFNCNLHSIGFFQFLNLRFKNIEIYTDQIYRRTIKILKLYSIFKDNLYSLAAGIKNYWFRKSKLIDFSEKKSIVFIANSKNQINSVKEVYSNIRKDGNFNLIHYKKREFIPLRKFAALIRNCSN</sequence>
<organism evidence="1">
    <name type="scientific">marine sediment metagenome</name>
    <dbReference type="NCBI Taxonomy" id="412755"/>
    <lineage>
        <taxon>unclassified sequences</taxon>
        <taxon>metagenomes</taxon>
        <taxon>ecological metagenomes</taxon>
    </lineage>
</organism>
<comment type="caution">
    <text evidence="1">The sequence shown here is derived from an EMBL/GenBank/DDBJ whole genome shotgun (WGS) entry which is preliminary data.</text>
</comment>
<dbReference type="AlphaFoldDB" id="X1B862"/>
<evidence type="ECO:0000313" key="1">
    <source>
        <dbReference type="EMBL" id="GAG77462.1"/>
    </source>
</evidence>
<protein>
    <submittedName>
        <fullName evidence="1">Uncharacterized protein</fullName>
    </submittedName>
</protein>
<accession>X1B862</accession>
<reference evidence="1" key="1">
    <citation type="journal article" date="2014" name="Front. Microbiol.">
        <title>High frequency of phylogenetically diverse reductive dehalogenase-homologous genes in deep subseafloor sedimentary metagenomes.</title>
        <authorList>
            <person name="Kawai M."/>
            <person name="Futagami T."/>
            <person name="Toyoda A."/>
            <person name="Takaki Y."/>
            <person name="Nishi S."/>
            <person name="Hori S."/>
            <person name="Arai W."/>
            <person name="Tsubouchi T."/>
            <person name="Morono Y."/>
            <person name="Uchiyama I."/>
            <person name="Ito T."/>
            <person name="Fujiyama A."/>
            <person name="Inagaki F."/>
            <person name="Takami H."/>
        </authorList>
    </citation>
    <scope>NUCLEOTIDE SEQUENCE</scope>
    <source>
        <strain evidence="1">Expedition CK06-06</strain>
    </source>
</reference>